<dbReference type="AlphaFoldDB" id="A0ABD2MTU3"/>
<keyword evidence="6 10" id="KW-0833">Ubl conjugation pathway</keyword>
<evidence type="ECO:0000259" key="12">
    <source>
        <dbReference type="Pfam" id="PF16420"/>
    </source>
</evidence>
<feature type="active site" description="Glycyl thioester intermediate" evidence="9">
    <location>
        <position position="525"/>
    </location>
</feature>
<evidence type="ECO:0000256" key="1">
    <source>
        <dbReference type="ARBA" id="ARBA00010931"/>
    </source>
</evidence>
<evidence type="ECO:0000256" key="9">
    <source>
        <dbReference type="PIRSR" id="PIRSR606285-1"/>
    </source>
</evidence>
<dbReference type="InterPro" id="IPR035985">
    <property type="entry name" value="Ubiquitin-activating_enz"/>
</dbReference>
<dbReference type="InterPro" id="IPR000594">
    <property type="entry name" value="ThiF_NAD_FAD-bd"/>
</dbReference>
<dbReference type="NCBIfam" id="TIGR01381">
    <property type="entry name" value="E1_like_apg7"/>
    <property type="match status" value="1"/>
</dbReference>
<feature type="domain" description="THIF-type NAD/FAD binding fold" evidence="11">
    <location>
        <begin position="308"/>
        <end position="564"/>
    </location>
</feature>
<comment type="subunit">
    <text evidence="2 10">Homodimer.</text>
</comment>
<reference evidence="13 14" key="1">
    <citation type="journal article" date="2021" name="BMC Biol.">
        <title>Horizontally acquired antibacterial genes associated with adaptive radiation of ladybird beetles.</title>
        <authorList>
            <person name="Li H.S."/>
            <person name="Tang X.F."/>
            <person name="Huang Y.H."/>
            <person name="Xu Z.Y."/>
            <person name="Chen M.L."/>
            <person name="Du X.Y."/>
            <person name="Qiu B.Y."/>
            <person name="Chen P.T."/>
            <person name="Zhang W."/>
            <person name="Slipinski A."/>
            <person name="Escalona H.E."/>
            <person name="Waterhouse R.M."/>
            <person name="Zwick A."/>
            <person name="Pang H."/>
        </authorList>
    </citation>
    <scope>NUCLEOTIDE SEQUENCE [LARGE SCALE GENOMIC DNA]</scope>
    <source>
        <strain evidence="13">SYSU2018</strain>
    </source>
</reference>
<keyword evidence="4 10" id="KW-0813">Transport</keyword>
<evidence type="ECO:0000313" key="13">
    <source>
        <dbReference type="EMBL" id="KAL3269883.1"/>
    </source>
</evidence>
<comment type="subcellular location">
    <subcellularLocation>
        <location evidence="10">Cytoplasm</location>
    </subcellularLocation>
    <subcellularLocation>
        <location evidence="10">Preautophagosomal structure</location>
    </subcellularLocation>
</comment>
<dbReference type="InterPro" id="IPR006285">
    <property type="entry name" value="Atg7"/>
</dbReference>
<gene>
    <name evidence="13" type="ORF">HHI36_008940</name>
</gene>
<evidence type="ECO:0000256" key="10">
    <source>
        <dbReference type="RuleBase" id="RU366022"/>
    </source>
</evidence>
<organism evidence="13 14">
    <name type="scientific">Cryptolaemus montrouzieri</name>
    <dbReference type="NCBI Taxonomy" id="559131"/>
    <lineage>
        <taxon>Eukaryota</taxon>
        <taxon>Metazoa</taxon>
        <taxon>Ecdysozoa</taxon>
        <taxon>Arthropoda</taxon>
        <taxon>Hexapoda</taxon>
        <taxon>Insecta</taxon>
        <taxon>Pterygota</taxon>
        <taxon>Neoptera</taxon>
        <taxon>Endopterygota</taxon>
        <taxon>Coleoptera</taxon>
        <taxon>Polyphaga</taxon>
        <taxon>Cucujiformia</taxon>
        <taxon>Coccinelloidea</taxon>
        <taxon>Coccinellidae</taxon>
        <taxon>Scymninae</taxon>
        <taxon>Scymnini</taxon>
        <taxon>Cryptolaemus</taxon>
    </lineage>
</organism>
<evidence type="ECO:0000256" key="4">
    <source>
        <dbReference type="ARBA" id="ARBA00022448"/>
    </source>
</evidence>
<proteinExistence type="inferred from homology"/>
<evidence type="ECO:0000256" key="3">
    <source>
        <dbReference type="ARBA" id="ARBA00017647"/>
    </source>
</evidence>
<protein>
    <recommendedName>
        <fullName evidence="3 10">Ubiquitin-like modifier-activating enzyme ATG7</fullName>
    </recommendedName>
    <alternativeName>
        <fullName evidence="10">Autophagy-related protein 7</fullName>
    </alternativeName>
</protein>
<dbReference type="PANTHER" id="PTHR10953">
    <property type="entry name" value="UBIQUITIN-ACTIVATING ENZYME E1"/>
    <property type="match status" value="1"/>
</dbReference>
<dbReference type="SUPFAM" id="SSF69572">
    <property type="entry name" value="Activating enzymes of the ubiquitin-like proteins"/>
    <property type="match status" value="1"/>
</dbReference>
<evidence type="ECO:0000256" key="2">
    <source>
        <dbReference type="ARBA" id="ARBA00011738"/>
    </source>
</evidence>
<dbReference type="Pfam" id="PF00899">
    <property type="entry name" value="ThiF"/>
    <property type="match status" value="1"/>
</dbReference>
<dbReference type="EMBL" id="JABFTP020000021">
    <property type="protein sequence ID" value="KAL3269883.1"/>
    <property type="molecule type" value="Genomic_DNA"/>
</dbReference>
<dbReference type="Gene3D" id="3.40.140.100">
    <property type="entry name" value="Ubiquitin-like modifier-activating enzyme ATG7 C-terminal domain"/>
    <property type="match status" value="1"/>
</dbReference>
<accession>A0ABD2MTU3</accession>
<evidence type="ECO:0000313" key="14">
    <source>
        <dbReference type="Proteomes" id="UP001516400"/>
    </source>
</evidence>
<evidence type="ECO:0000256" key="6">
    <source>
        <dbReference type="ARBA" id="ARBA00022786"/>
    </source>
</evidence>
<dbReference type="CDD" id="cd01486">
    <property type="entry name" value="Apg7"/>
    <property type="match status" value="1"/>
</dbReference>
<dbReference type="PANTHER" id="PTHR10953:SF3">
    <property type="entry name" value="UBIQUITIN-LIKE MODIFIER-ACTIVATING ENZYME ATG7"/>
    <property type="match status" value="1"/>
</dbReference>
<keyword evidence="7 10" id="KW-0653">Protein transport</keyword>
<dbReference type="Proteomes" id="UP001516400">
    <property type="component" value="Unassembled WGS sequence"/>
</dbReference>
<dbReference type="Pfam" id="PF16420">
    <property type="entry name" value="ATG7_N"/>
    <property type="match status" value="2"/>
</dbReference>
<feature type="domain" description="Ubiquitin-like modifier-activating enzyme Atg7 N-terminal" evidence="12">
    <location>
        <begin position="6"/>
        <end position="82"/>
    </location>
</feature>
<comment type="similarity">
    <text evidence="1 10">Belongs to the ATG7 family.</text>
</comment>
<feature type="domain" description="Ubiquitin-like modifier-activating enzyme Atg7 N-terminal" evidence="12">
    <location>
        <begin position="95"/>
        <end position="291"/>
    </location>
</feature>
<dbReference type="Gene3D" id="3.40.50.720">
    <property type="entry name" value="NAD(P)-binding Rossmann-like Domain"/>
    <property type="match status" value="1"/>
</dbReference>
<dbReference type="GO" id="GO:0006914">
    <property type="term" value="P:autophagy"/>
    <property type="evidence" value="ECO:0007669"/>
    <property type="project" value="UniProtKB-KW"/>
</dbReference>
<evidence type="ECO:0000256" key="7">
    <source>
        <dbReference type="ARBA" id="ARBA00022927"/>
    </source>
</evidence>
<dbReference type="GO" id="GO:0000407">
    <property type="term" value="C:phagophore assembly site"/>
    <property type="evidence" value="ECO:0007669"/>
    <property type="project" value="UniProtKB-SubCell"/>
</dbReference>
<sequence length="723" mass="82435">MSSSKLEFLPISSSIDPSFWNKLYEIKLNVDKLNETHHSIWGYFSNINNKSNVPLLEVNSTSFNKDFESQKIYIPFHGKVLNWRSPRKTITVEFIFILSFADLKKFNFYYWFAFPVPYNLSITCNSVKNISDDFNINQLEEFWDKYCELDKFQKPYFLLQIKDELVNIFPLKSQVANLDENNHVDYYFGFYDLSLLENCPGSLLRNYITFILHHCPFLQGRSVNFLSLRLKRNSDSNLSLLNSLIFKLELPSCLPSISKLINEDPQKGWVGWEKNERGKMGPRLSNMKSFMDPKELAESSVDLNLKLMKWRLLSNIDLEKIKQTKFLLLGSGTLGCSVARIILGWGARHISFVDNSTVSYSNPVRQSLFTFEDSKYAKPKSLAAADNLRNIFPGVKSSSFQLTIPMPGHSIGESMLEEVKKDVDMLVNLIQEHDIIFLLMDSRESRWLPTVLGTYFNKIVINAALGFDSYLVMRHGVRIDMEEVKVRQHTPGFKSLKGNYLGCYFCNDVTAPGNSMKDRTLDQQCTVTRPGVSAIAGALSAELAISILQHKEGAKAPAFFKIGNVVDTEKELDNQCVLGLIPHSIRGYLSTFSQVLPATERYNMCVACSDVVQNAFDQDRFNFLLKVFQNSEYLEIITGLSELTKEAENIGVWEFSDEEEIECVSYEYSKLDLSASSSVEGNKSRGEIVVEDFSYNQNKTILQDHKALIMEEIDQSGATTSKN</sequence>
<comment type="function">
    <text evidence="10">E1-like activating enzyme involved in the 2 ubiquitin-like systems required for autophagy.</text>
</comment>
<evidence type="ECO:0000256" key="5">
    <source>
        <dbReference type="ARBA" id="ARBA00022490"/>
    </source>
</evidence>
<keyword evidence="14" id="KW-1185">Reference proteome</keyword>
<dbReference type="InterPro" id="IPR042523">
    <property type="entry name" value="Atg7_N_2"/>
</dbReference>
<dbReference type="InterPro" id="IPR042522">
    <property type="entry name" value="Atg7_N_1"/>
</dbReference>
<keyword evidence="8 10" id="KW-0072">Autophagy</keyword>
<dbReference type="Gene3D" id="3.40.140.70">
    <property type="entry name" value="Ubiquitin-like modifier-activating enzyme ATG7 N-terminal domain"/>
    <property type="match status" value="1"/>
</dbReference>
<dbReference type="GO" id="GO:0015031">
    <property type="term" value="P:protein transport"/>
    <property type="evidence" value="ECO:0007669"/>
    <property type="project" value="UniProtKB-UniRule"/>
</dbReference>
<comment type="caution">
    <text evidence="13">The sequence shown here is derived from an EMBL/GenBank/DDBJ whole genome shotgun (WGS) entry which is preliminary data.</text>
</comment>
<dbReference type="InterPro" id="IPR032197">
    <property type="entry name" value="Atg7_N"/>
</dbReference>
<evidence type="ECO:0000259" key="11">
    <source>
        <dbReference type="Pfam" id="PF00899"/>
    </source>
</evidence>
<keyword evidence="5 10" id="KW-0963">Cytoplasm</keyword>
<dbReference type="InterPro" id="IPR045886">
    <property type="entry name" value="ThiF/MoeB/HesA"/>
</dbReference>
<dbReference type="FunFam" id="3.40.50.720:FF:000395">
    <property type="entry name" value="ubiquitin-like modifier-activating enzyme ATG7"/>
    <property type="match status" value="1"/>
</dbReference>
<evidence type="ECO:0000256" key="8">
    <source>
        <dbReference type="ARBA" id="ARBA00023006"/>
    </source>
</evidence>
<name>A0ABD2MTU3_9CUCU</name>